<gene>
    <name evidence="5" type="ORF">E8K88_03180</name>
</gene>
<dbReference type="GO" id="GO:0016788">
    <property type="term" value="F:hydrolase activity, acting on ester bonds"/>
    <property type="evidence" value="ECO:0007669"/>
    <property type="project" value="InterPro"/>
</dbReference>
<dbReference type="Pfam" id="PF01026">
    <property type="entry name" value="TatD_DNase"/>
    <property type="match status" value="1"/>
</dbReference>
<dbReference type="Proteomes" id="UP000306236">
    <property type="component" value="Unassembled WGS sequence"/>
</dbReference>
<proteinExistence type="inferred from homology"/>
<evidence type="ECO:0000256" key="4">
    <source>
        <dbReference type="PIRSR" id="PIRSR005902-1"/>
    </source>
</evidence>
<dbReference type="PANTHER" id="PTHR46124:SF2">
    <property type="entry name" value="D-AMINOACYL-TRNA DEACYLASE"/>
    <property type="match status" value="1"/>
</dbReference>
<evidence type="ECO:0000256" key="1">
    <source>
        <dbReference type="ARBA" id="ARBA00009275"/>
    </source>
</evidence>
<feature type="binding site" evidence="4">
    <location>
        <position position="96"/>
    </location>
    <ligand>
        <name>a divalent metal cation</name>
        <dbReference type="ChEBI" id="CHEBI:60240"/>
        <label>1</label>
    </ligand>
</feature>
<sequence>MIWIDTHCHLDAPEFASDRSQERERARALGVACCVIPAVAQRTWADAKQDAHRFGDAYALGIHPLYTPESQANDLQLLDTMLSANHSDTRLVAVGEIGLDYFVDLDPVWQERVLHEQLVLAKTQQLPVILHVRKSVDRVLKYLRQTHFAHGGIAHAFNGSMQQAHAFLDMGFKLGFGGAMTYERARQLRQLATTLPCDAIVMETDAPDIPPHWLYVDAEARAQGQRQGRNSPAELPRIAAHIAELRGVEIEAWAAQTTRNALAALPKLAHILPEAQVQAEATS</sequence>
<dbReference type="Gene3D" id="3.20.20.140">
    <property type="entry name" value="Metal-dependent hydrolases"/>
    <property type="match status" value="1"/>
</dbReference>
<dbReference type="PANTHER" id="PTHR46124">
    <property type="entry name" value="D-AMINOACYL-TRNA DEACYLASE"/>
    <property type="match status" value="1"/>
</dbReference>
<feature type="binding site" evidence="4">
    <location>
        <position position="155"/>
    </location>
    <ligand>
        <name>a divalent metal cation</name>
        <dbReference type="ChEBI" id="CHEBI:60240"/>
        <label>2</label>
    </ligand>
</feature>
<keyword evidence="6" id="KW-1185">Reference proteome</keyword>
<feature type="binding site" evidence="4">
    <location>
        <position position="7"/>
    </location>
    <ligand>
        <name>a divalent metal cation</name>
        <dbReference type="ChEBI" id="CHEBI:60240"/>
        <label>1</label>
    </ligand>
</feature>
<protein>
    <submittedName>
        <fullName evidence="5">TatD family deoxyribonuclease</fullName>
    </submittedName>
</protein>
<keyword evidence="2 4" id="KW-0479">Metal-binding</keyword>
<accession>A0A4S5BX34</accession>
<dbReference type="CDD" id="cd01310">
    <property type="entry name" value="TatD_DNAse"/>
    <property type="match status" value="1"/>
</dbReference>
<evidence type="ECO:0000256" key="2">
    <source>
        <dbReference type="ARBA" id="ARBA00022723"/>
    </source>
</evidence>
<feature type="binding site" evidence="4">
    <location>
        <position position="131"/>
    </location>
    <ligand>
        <name>a divalent metal cation</name>
        <dbReference type="ChEBI" id="CHEBI:60240"/>
        <label>2</label>
    </ligand>
</feature>
<name>A0A4S5BX34_9BURK</name>
<dbReference type="InterPro" id="IPR032466">
    <property type="entry name" value="Metal_Hydrolase"/>
</dbReference>
<dbReference type="GO" id="GO:0046872">
    <property type="term" value="F:metal ion binding"/>
    <property type="evidence" value="ECO:0007669"/>
    <property type="project" value="UniProtKB-KW"/>
</dbReference>
<feature type="binding site" evidence="4">
    <location>
        <position position="9"/>
    </location>
    <ligand>
        <name>a divalent metal cation</name>
        <dbReference type="ChEBI" id="CHEBI:60240"/>
        <label>1</label>
    </ligand>
</feature>
<dbReference type="OrthoDB" id="9810005at2"/>
<organism evidence="5 6">
    <name type="scientific">Lampropedia aestuarii</name>
    <dbReference type="NCBI Taxonomy" id="2562762"/>
    <lineage>
        <taxon>Bacteria</taxon>
        <taxon>Pseudomonadati</taxon>
        <taxon>Pseudomonadota</taxon>
        <taxon>Betaproteobacteria</taxon>
        <taxon>Burkholderiales</taxon>
        <taxon>Comamonadaceae</taxon>
        <taxon>Lampropedia</taxon>
    </lineage>
</organism>
<comment type="caution">
    <text evidence="5">The sequence shown here is derived from an EMBL/GenBank/DDBJ whole genome shotgun (WGS) entry which is preliminary data.</text>
</comment>
<comment type="similarity">
    <text evidence="1">Belongs to the metallo-dependent hydrolases superfamily. TatD-type hydrolase family.</text>
</comment>
<dbReference type="PROSITE" id="PS01091">
    <property type="entry name" value="TATD_3"/>
    <property type="match status" value="1"/>
</dbReference>
<dbReference type="SUPFAM" id="SSF51556">
    <property type="entry name" value="Metallo-dependent hydrolases"/>
    <property type="match status" value="1"/>
</dbReference>
<dbReference type="PIRSF" id="PIRSF005902">
    <property type="entry name" value="DNase_TatD"/>
    <property type="match status" value="1"/>
</dbReference>
<evidence type="ECO:0000313" key="6">
    <source>
        <dbReference type="Proteomes" id="UP000306236"/>
    </source>
</evidence>
<evidence type="ECO:0000256" key="3">
    <source>
        <dbReference type="ARBA" id="ARBA00022801"/>
    </source>
</evidence>
<dbReference type="InterPro" id="IPR018228">
    <property type="entry name" value="DNase_TatD-rel_CS"/>
</dbReference>
<dbReference type="FunFam" id="3.20.20.140:FF:000005">
    <property type="entry name" value="TatD family hydrolase"/>
    <property type="match status" value="1"/>
</dbReference>
<dbReference type="EMBL" id="SSWX01000003">
    <property type="protein sequence ID" value="THJ35605.1"/>
    <property type="molecule type" value="Genomic_DNA"/>
</dbReference>
<dbReference type="InterPro" id="IPR001130">
    <property type="entry name" value="TatD-like"/>
</dbReference>
<reference evidence="5 6" key="1">
    <citation type="submission" date="2019-04" db="EMBL/GenBank/DDBJ databases">
        <title>Lampropedia sp YIM MLB12 draf genome.</title>
        <authorList>
            <person name="Wang Y.-X."/>
        </authorList>
    </citation>
    <scope>NUCLEOTIDE SEQUENCE [LARGE SCALE GENOMIC DNA]</scope>
    <source>
        <strain evidence="5 6">YIM MLB12</strain>
    </source>
</reference>
<evidence type="ECO:0000313" key="5">
    <source>
        <dbReference type="EMBL" id="THJ35605.1"/>
    </source>
</evidence>
<feature type="binding site" evidence="4">
    <location>
        <position position="205"/>
    </location>
    <ligand>
        <name>a divalent metal cation</name>
        <dbReference type="ChEBI" id="CHEBI:60240"/>
        <label>1</label>
    </ligand>
</feature>
<dbReference type="RefSeq" id="WP_136405204.1">
    <property type="nucleotide sequence ID" value="NZ_SSWX01000003.1"/>
</dbReference>
<dbReference type="AlphaFoldDB" id="A0A4S5BX34"/>
<keyword evidence="3" id="KW-0378">Hydrolase</keyword>